<organism evidence="1 2">
    <name type="scientific">Diversispora eburnea</name>
    <dbReference type="NCBI Taxonomy" id="1213867"/>
    <lineage>
        <taxon>Eukaryota</taxon>
        <taxon>Fungi</taxon>
        <taxon>Fungi incertae sedis</taxon>
        <taxon>Mucoromycota</taxon>
        <taxon>Glomeromycotina</taxon>
        <taxon>Glomeromycetes</taxon>
        <taxon>Diversisporales</taxon>
        <taxon>Diversisporaceae</taxon>
        <taxon>Diversispora</taxon>
    </lineage>
</organism>
<name>A0A9N8YYF1_9GLOM</name>
<gene>
    <name evidence="1" type="ORF">DEBURN_LOCUS2825</name>
</gene>
<dbReference type="Gene3D" id="1.25.40.420">
    <property type="match status" value="1"/>
</dbReference>
<dbReference type="OrthoDB" id="298084at2759"/>
<accession>A0A9N8YYF1</accession>
<sequence>MSTELLLSLATDYIQLLQYPEEDFNVLIKIGENNNYQEFKAHSVILRSSCSSLMNLLVAADELCLNQLVDYAQDYFVANGLNWLCDNFYDVLFTIFAHDNFEKLQKSCSKIIAHDPKNHRHYFTQWPEKLILEVLQREDLQLEEIDVWDTILRWGAAQVGLSTRNVAQWTQDDFSRLSDKLKNCIQHIRFYHISVADFSNRVLPFSNAISDEAYNEIFQYLLMRYTINLLPPRGILLDSEIIGIRHAALIASWIDRQETYNRPCFGVSDLVMVVSSGHSWGKFLYNFPWTCKQSCYEFPITKNSYFAIDNYEVFKLVRKGS</sequence>
<protein>
    <submittedName>
        <fullName evidence="1">117_t:CDS:1</fullName>
    </submittedName>
</protein>
<proteinExistence type="predicted"/>
<reference evidence="1" key="1">
    <citation type="submission" date="2021-06" db="EMBL/GenBank/DDBJ databases">
        <authorList>
            <person name="Kallberg Y."/>
            <person name="Tangrot J."/>
            <person name="Rosling A."/>
        </authorList>
    </citation>
    <scope>NUCLEOTIDE SEQUENCE</scope>
    <source>
        <strain evidence="1">AZ414A</strain>
    </source>
</reference>
<evidence type="ECO:0000313" key="1">
    <source>
        <dbReference type="EMBL" id="CAG8463974.1"/>
    </source>
</evidence>
<dbReference type="AlphaFoldDB" id="A0A9N8YYF1"/>
<keyword evidence="2" id="KW-1185">Reference proteome</keyword>
<comment type="caution">
    <text evidence="1">The sequence shown here is derived from an EMBL/GenBank/DDBJ whole genome shotgun (WGS) entry which is preliminary data.</text>
</comment>
<evidence type="ECO:0000313" key="2">
    <source>
        <dbReference type="Proteomes" id="UP000789706"/>
    </source>
</evidence>
<dbReference type="EMBL" id="CAJVPK010000163">
    <property type="protein sequence ID" value="CAG8463974.1"/>
    <property type="molecule type" value="Genomic_DNA"/>
</dbReference>
<dbReference type="Proteomes" id="UP000789706">
    <property type="component" value="Unassembled WGS sequence"/>
</dbReference>